<evidence type="ECO:0000313" key="2">
    <source>
        <dbReference type="EMBL" id="GAA2663738.1"/>
    </source>
</evidence>
<protein>
    <submittedName>
        <fullName evidence="2">Uncharacterized protein</fullName>
    </submittedName>
</protein>
<organism evidence="2 3">
    <name type="scientific">Nonomuraea recticatena</name>
    <dbReference type="NCBI Taxonomy" id="46178"/>
    <lineage>
        <taxon>Bacteria</taxon>
        <taxon>Bacillati</taxon>
        <taxon>Actinomycetota</taxon>
        <taxon>Actinomycetes</taxon>
        <taxon>Streptosporangiales</taxon>
        <taxon>Streptosporangiaceae</taxon>
        <taxon>Nonomuraea</taxon>
    </lineage>
</organism>
<dbReference type="Proteomes" id="UP001501666">
    <property type="component" value="Unassembled WGS sequence"/>
</dbReference>
<feature type="compositionally biased region" description="Basic and acidic residues" evidence="1">
    <location>
        <begin position="13"/>
        <end position="29"/>
    </location>
</feature>
<evidence type="ECO:0000256" key="1">
    <source>
        <dbReference type="SAM" id="MobiDB-lite"/>
    </source>
</evidence>
<feature type="region of interest" description="Disordered" evidence="1">
    <location>
        <begin position="1"/>
        <end position="29"/>
    </location>
</feature>
<comment type="caution">
    <text evidence="2">The sequence shown here is derived from an EMBL/GenBank/DDBJ whole genome shotgun (WGS) entry which is preliminary data.</text>
</comment>
<proteinExistence type="predicted"/>
<keyword evidence="3" id="KW-1185">Reference proteome</keyword>
<sequence>MYECEATGPQTAESDRNPARRRAAVENRRRPIDRERLAASLRERGVRSGVGLPDPPAKIYVQLGLKAVSHPSQHEVLIASSCDPGLRRLVSEGWVEPFAHLLEQDNPWLDLE</sequence>
<reference evidence="3" key="1">
    <citation type="journal article" date="2019" name="Int. J. Syst. Evol. Microbiol.">
        <title>The Global Catalogue of Microorganisms (GCM) 10K type strain sequencing project: providing services to taxonomists for standard genome sequencing and annotation.</title>
        <authorList>
            <consortium name="The Broad Institute Genomics Platform"/>
            <consortium name="The Broad Institute Genome Sequencing Center for Infectious Disease"/>
            <person name="Wu L."/>
            <person name="Ma J."/>
        </authorList>
    </citation>
    <scope>NUCLEOTIDE SEQUENCE [LARGE SCALE GENOMIC DNA]</scope>
    <source>
        <strain evidence="3">JCM 6835</strain>
    </source>
</reference>
<gene>
    <name evidence="2" type="ORF">GCM10010412_038530</name>
</gene>
<name>A0ABP6EG14_9ACTN</name>
<accession>A0ABP6EG14</accession>
<evidence type="ECO:0000313" key="3">
    <source>
        <dbReference type="Proteomes" id="UP001501666"/>
    </source>
</evidence>
<dbReference type="EMBL" id="BAAATE010000009">
    <property type="protein sequence ID" value="GAA2663738.1"/>
    <property type="molecule type" value="Genomic_DNA"/>
</dbReference>